<dbReference type="InterPro" id="IPR021866">
    <property type="entry name" value="SpoIIAA-like"/>
</dbReference>
<dbReference type="SUPFAM" id="SSF52091">
    <property type="entry name" value="SpoIIaa-like"/>
    <property type="match status" value="1"/>
</dbReference>
<dbReference type="Pfam" id="PF11964">
    <property type="entry name" value="SpoIIAA-like"/>
    <property type="match status" value="1"/>
</dbReference>
<dbReference type="InterPro" id="IPR036513">
    <property type="entry name" value="STAS_dom_sf"/>
</dbReference>
<evidence type="ECO:0000313" key="1">
    <source>
        <dbReference type="EMBL" id="TCJ15278.1"/>
    </source>
</evidence>
<dbReference type="RefSeq" id="WP_131446211.1">
    <property type="nucleotide sequence ID" value="NZ_SJZB01000028.1"/>
</dbReference>
<name>A0A4R1BE48_9PROT</name>
<comment type="caution">
    <text evidence="1">The sequence shown here is derived from an EMBL/GenBank/DDBJ whole genome shotgun (WGS) entry which is preliminary data.</text>
</comment>
<proteinExistence type="predicted"/>
<sequence>MIAIKDQGKLVSISVIGEFTVSDYKEFEQHILDHLKAGGVNLLLDLRDMVGYTVDVVWEEIKFNREHRYDFRKIAVVTGDEWMVWLAWLNSLLVDGELRVFDDPTPALEWFGPE</sequence>
<dbReference type="Gene3D" id="3.40.50.10600">
    <property type="entry name" value="SpoIIaa-like domains"/>
    <property type="match status" value="1"/>
</dbReference>
<keyword evidence="2" id="KW-1185">Reference proteome</keyword>
<dbReference type="OrthoDB" id="8562463at2"/>
<dbReference type="AlphaFoldDB" id="A0A4R1BE48"/>
<evidence type="ECO:0000313" key="2">
    <source>
        <dbReference type="Proteomes" id="UP000295443"/>
    </source>
</evidence>
<reference evidence="1 2" key="1">
    <citation type="submission" date="2019-03" db="EMBL/GenBank/DDBJ databases">
        <title>Genome sequence of Thiobacillaceae bacterium LSR1, a sulfur-oxidizing bacterium isolated from freshwater sediment.</title>
        <authorList>
            <person name="Li S."/>
        </authorList>
    </citation>
    <scope>NUCLEOTIDE SEQUENCE [LARGE SCALE GENOMIC DNA]</scope>
    <source>
        <strain evidence="1 2">LSR1</strain>
    </source>
</reference>
<accession>A0A4R1BE48</accession>
<protein>
    <submittedName>
        <fullName evidence="1">STAS/SEC14 domain-containing protein</fullName>
    </submittedName>
</protein>
<dbReference type="EMBL" id="SJZB01000028">
    <property type="protein sequence ID" value="TCJ15278.1"/>
    <property type="molecule type" value="Genomic_DNA"/>
</dbReference>
<dbReference type="Proteomes" id="UP000295443">
    <property type="component" value="Unassembled WGS sequence"/>
</dbReference>
<gene>
    <name evidence="1" type="ORF">EZJ19_07520</name>
</gene>
<dbReference type="InterPro" id="IPR038396">
    <property type="entry name" value="SpoIIAA-like_sf"/>
</dbReference>
<organism evidence="1 2">
    <name type="scientific">Parasulfuritortus cantonensis</name>
    <dbReference type="NCBI Taxonomy" id="2528202"/>
    <lineage>
        <taxon>Bacteria</taxon>
        <taxon>Pseudomonadati</taxon>
        <taxon>Pseudomonadota</taxon>
        <taxon>Betaproteobacteria</taxon>
        <taxon>Nitrosomonadales</taxon>
        <taxon>Thiobacillaceae</taxon>
        <taxon>Parasulfuritortus</taxon>
    </lineage>
</organism>